<evidence type="ECO:0000256" key="1">
    <source>
        <dbReference type="ARBA" id="ARBA00003531"/>
    </source>
</evidence>
<evidence type="ECO:0000313" key="13">
    <source>
        <dbReference type="EMBL" id="HIZ18824.1"/>
    </source>
</evidence>
<keyword evidence="6 11" id="KW-0547">Nucleotide-binding</keyword>
<dbReference type="EC" id="2.7.4.8" evidence="3 11"/>
<dbReference type="PANTHER" id="PTHR23117">
    <property type="entry name" value="GUANYLATE KINASE-RELATED"/>
    <property type="match status" value="1"/>
</dbReference>
<protein>
    <recommendedName>
        <fullName evidence="4 11">Guanylate kinase</fullName>
        <ecNumber evidence="3 11">2.7.4.8</ecNumber>
    </recommendedName>
    <alternativeName>
        <fullName evidence="9 11">GMP kinase</fullName>
    </alternativeName>
</protein>
<keyword evidence="7 11" id="KW-0418">Kinase</keyword>
<dbReference type="CDD" id="cd00071">
    <property type="entry name" value="GMPK"/>
    <property type="match status" value="1"/>
</dbReference>
<dbReference type="Gene3D" id="3.30.63.10">
    <property type="entry name" value="Guanylate Kinase phosphate binding domain"/>
    <property type="match status" value="1"/>
</dbReference>
<feature type="binding site" evidence="11">
    <location>
        <begin position="12"/>
        <end position="19"/>
    </location>
    <ligand>
        <name>ATP</name>
        <dbReference type="ChEBI" id="CHEBI:30616"/>
    </ligand>
</feature>
<evidence type="ECO:0000256" key="3">
    <source>
        <dbReference type="ARBA" id="ARBA00012961"/>
    </source>
</evidence>
<gene>
    <name evidence="11 13" type="primary">gmk</name>
    <name evidence="13" type="ORF">IAA22_06935</name>
</gene>
<reference evidence="13" key="1">
    <citation type="journal article" date="2021" name="PeerJ">
        <title>Extensive microbial diversity within the chicken gut microbiome revealed by metagenomics and culture.</title>
        <authorList>
            <person name="Gilroy R."/>
            <person name="Ravi A."/>
            <person name="Getino M."/>
            <person name="Pursley I."/>
            <person name="Horton D.L."/>
            <person name="Alikhan N.F."/>
            <person name="Baker D."/>
            <person name="Gharbi K."/>
            <person name="Hall N."/>
            <person name="Watson M."/>
            <person name="Adriaenssens E.M."/>
            <person name="Foster-Nyarko E."/>
            <person name="Jarju S."/>
            <person name="Secka A."/>
            <person name="Antonio M."/>
            <person name="Oren A."/>
            <person name="Chaudhuri R.R."/>
            <person name="La Ragione R."/>
            <person name="Hildebrand F."/>
            <person name="Pallen M.J."/>
        </authorList>
    </citation>
    <scope>NUCLEOTIDE SEQUENCE</scope>
    <source>
        <strain evidence="13">ChiHecolR3B27-1887</strain>
    </source>
</reference>
<comment type="similarity">
    <text evidence="2 11">Belongs to the guanylate kinase family.</text>
</comment>
<reference evidence="13" key="2">
    <citation type="submission" date="2021-04" db="EMBL/GenBank/DDBJ databases">
        <authorList>
            <person name="Gilroy R."/>
        </authorList>
    </citation>
    <scope>NUCLEOTIDE SEQUENCE</scope>
    <source>
        <strain evidence="13">ChiHecolR3B27-1887</strain>
    </source>
</reference>
<evidence type="ECO:0000256" key="9">
    <source>
        <dbReference type="ARBA" id="ARBA00030128"/>
    </source>
</evidence>
<evidence type="ECO:0000256" key="4">
    <source>
        <dbReference type="ARBA" id="ARBA00016296"/>
    </source>
</evidence>
<dbReference type="EMBL" id="DXBZ01000136">
    <property type="protein sequence ID" value="HIZ18824.1"/>
    <property type="molecule type" value="Genomic_DNA"/>
</dbReference>
<evidence type="ECO:0000313" key="14">
    <source>
        <dbReference type="Proteomes" id="UP000824029"/>
    </source>
</evidence>
<dbReference type="SUPFAM" id="SSF52540">
    <property type="entry name" value="P-loop containing nucleoside triphosphate hydrolases"/>
    <property type="match status" value="1"/>
</dbReference>
<dbReference type="GO" id="GO:0004385">
    <property type="term" value="F:GMP kinase activity"/>
    <property type="evidence" value="ECO:0007669"/>
    <property type="project" value="UniProtKB-UniRule"/>
</dbReference>
<dbReference type="PROSITE" id="PS50052">
    <property type="entry name" value="GUANYLATE_KINASE_2"/>
    <property type="match status" value="1"/>
</dbReference>
<organism evidence="13 14">
    <name type="scientific">Candidatus Olsenella stercoravium</name>
    <dbReference type="NCBI Taxonomy" id="2838713"/>
    <lineage>
        <taxon>Bacteria</taxon>
        <taxon>Bacillati</taxon>
        <taxon>Actinomycetota</taxon>
        <taxon>Coriobacteriia</taxon>
        <taxon>Coriobacteriales</taxon>
        <taxon>Atopobiaceae</taxon>
        <taxon>Olsenella</taxon>
    </lineage>
</organism>
<dbReference type="Proteomes" id="UP000824029">
    <property type="component" value="Unassembled WGS sequence"/>
</dbReference>
<sequence length="197" mass="22042">MARRARVFVVSGPSGVGKGTLVALLRERTSCLGLTVSATTREPRPGETDGVSYHFMNDDEFDHRLEDGEFLEWAWVHGHRYGTLRSEVERVLAGGESVVLEIDVQGGLAVRSVMPDAVLVFIEPPSMEELERRLRGRGTEGEEQVRLRLSNARAEMGHAQEYDVRLVNDDLERACSELQDVIRTYEMDGGPSQDVRD</sequence>
<dbReference type="GO" id="GO:0005524">
    <property type="term" value="F:ATP binding"/>
    <property type="evidence" value="ECO:0007669"/>
    <property type="project" value="UniProtKB-UniRule"/>
</dbReference>
<evidence type="ECO:0000256" key="11">
    <source>
        <dbReference type="HAMAP-Rule" id="MF_00328"/>
    </source>
</evidence>
<dbReference type="GO" id="GO:0005829">
    <property type="term" value="C:cytosol"/>
    <property type="evidence" value="ECO:0007669"/>
    <property type="project" value="TreeGrafter"/>
</dbReference>
<comment type="function">
    <text evidence="1 11">Essential for recycling GMP and indirectly, cGMP.</text>
</comment>
<dbReference type="InterPro" id="IPR020590">
    <property type="entry name" value="Guanylate_kinase_CS"/>
</dbReference>
<evidence type="ECO:0000259" key="12">
    <source>
        <dbReference type="PROSITE" id="PS50052"/>
    </source>
</evidence>
<keyword evidence="5 11" id="KW-0808">Transferase</keyword>
<dbReference type="InterPro" id="IPR008144">
    <property type="entry name" value="Guanylate_kin-like_dom"/>
</dbReference>
<evidence type="ECO:0000256" key="6">
    <source>
        <dbReference type="ARBA" id="ARBA00022741"/>
    </source>
</evidence>
<keyword evidence="11" id="KW-0963">Cytoplasm</keyword>
<comment type="catalytic activity">
    <reaction evidence="10 11">
        <text>GMP + ATP = GDP + ADP</text>
        <dbReference type="Rhea" id="RHEA:20780"/>
        <dbReference type="ChEBI" id="CHEBI:30616"/>
        <dbReference type="ChEBI" id="CHEBI:58115"/>
        <dbReference type="ChEBI" id="CHEBI:58189"/>
        <dbReference type="ChEBI" id="CHEBI:456216"/>
        <dbReference type="EC" id="2.7.4.8"/>
    </reaction>
</comment>
<keyword evidence="8 11" id="KW-0067">ATP-binding</keyword>
<dbReference type="InterPro" id="IPR027417">
    <property type="entry name" value="P-loop_NTPase"/>
</dbReference>
<evidence type="ECO:0000256" key="7">
    <source>
        <dbReference type="ARBA" id="ARBA00022777"/>
    </source>
</evidence>
<dbReference type="FunFam" id="3.30.63.10:FF:000002">
    <property type="entry name" value="Guanylate kinase 1"/>
    <property type="match status" value="1"/>
</dbReference>
<evidence type="ECO:0000256" key="5">
    <source>
        <dbReference type="ARBA" id="ARBA00022679"/>
    </source>
</evidence>
<evidence type="ECO:0000256" key="8">
    <source>
        <dbReference type="ARBA" id="ARBA00022840"/>
    </source>
</evidence>
<evidence type="ECO:0000256" key="10">
    <source>
        <dbReference type="ARBA" id="ARBA00048594"/>
    </source>
</evidence>
<name>A0A9D2IPV8_9ACTN</name>
<dbReference type="HAMAP" id="MF_00328">
    <property type="entry name" value="Guanylate_kinase"/>
    <property type="match status" value="1"/>
</dbReference>
<dbReference type="PROSITE" id="PS00856">
    <property type="entry name" value="GUANYLATE_KINASE_1"/>
    <property type="match status" value="1"/>
</dbReference>
<evidence type="ECO:0000256" key="2">
    <source>
        <dbReference type="ARBA" id="ARBA00005790"/>
    </source>
</evidence>
<dbReference type="Pfam" id="PF00625">
    <property type="entry name" value="Guanylate_kin"/>
    <property type="match status" value="1"/>
</dbReference>
<dbReference type="InterPro" id="IPR017665">
    <property type="entry name" value="Guanylate_kinase"/>
</dbReference>
<dbReference type="NCBIfam" id="TIGR03263">
    <property type="entry name" value="guanyl_kin"/>
    <property type="match status" value="1"/>
</dbReference>
<comment type="subcellular location">
    <subcellularLocation>
        <location evidence="11">Cytoplasm</location>
    </subcellularLocation>
</comment>
<comment type="caution">
    <text evidence="13">The sequence shown here is derived from an EMBL/GenBank/DDBJ whole genome shotgun (WGS) entry which is preliminary data.</text>
</comment>
<dbReference type="PANTHER" id="PTHR23117:SF13">
    <property type="entry name" value="GUANYLATE KINASE"/>
    <property type="match status" value="1"/>
</dbReference>
<dbReference type="SMART" id="SM00072">
    <property type="entry name" value="GuKc"/>
    <property type="match status" value="1"/>
</dbReference>
<dbReference type="Gene3D" id="3.40.50.300">
    <property type="entry name" value="P-loop containing nucleotide triphosphate hydrolases"/>
    <property type="match status" value="1"/>
</dbReference>
<accession>A0A9D2IPV8</accession>
<feature type="domain" description="Guanylate kinase-like" evidence="12">
    <location>
        <begin position="5"/>
        <end position="183"/>
    </location>
</feature>
<dbReference type="InterPro" id="IPR008145">
    <property type="entry name" value="GK/Ca_channel_bsu"/>
</dbReference>
<proteinExistence type="inferred from homology"/>
<dbReference type="AlphaFoldDB" id="A0A9D2IPV8"/>